<name>A0AAW6LQV6_RHOSG</name>
<dbReference type="AlphaFoldDB" id="A0AAW6LQV6"/>
<reference evidence="1" key="1">
    <citation type="submission" date="2023-02" db="EMBL/GenBank/DDBJ databases">
        <title>A novel hydrolase synthesized by Rhodococcus erythropolis HQ is responsible for the detoxification of Zearalenone.</title>
        <authorList>
            <person name="Hu J."/>
            <person name="Xu J."/>
        </authorList>
    </citation>
    <scope>NUCLEOTIDE SEQUENCE</scope>
    <source>
        <strain evidence="1">HQ</strain>
    </source>
</reference>
<gene>
    <name evidence="1" type="ORF">PXH69_24655</name>
</gene>
<evidence type="ECO:0000313" key="2">
    <source>
        <dbReference type="Proteomes" id="UP001217325"/>
    </source>
</evidence>
<evidence type="ECO:0000313" key="1">
    <source>
        <dbReference type="EMBL" id="MDE8648163.1"/>
    </source>
</evidence>
<dbReference type="RefSeq" id="WP_275232401.1">
    <property type="nucleotide sequence ID" value="NZ_JARDXE010000017.1"/>
</dbReference>
<proteinExistence type="predicted"/>
<protein>
    <submittedName>
        <fullName evidence="1">Uncharacterized protein</fullName>
    </submittedName>
</protein>
<dbReference type="EMBL" id="JARDXE010000017">
    <property type="protein sequence ID" value="MDE8648163.1"/>
    <property type="molecule type" value="Genomic_DNA"/>
</dbReference>
<comment type="caution">
    <text evidence="1">The sequence shown here is derived from an EMBL/GenBank/DDBJ whole genome shotgun (WGS) entry which is preliminary data.</text>
</comment>
<sequence>MNTSTKPEGLLSGEMSRKFLDRITDITDELPNVEVVALSTLERPEEVERAVDSFQSVLLREPQIAALLVTTGKRVRYLESRLAHPAGRSR</sequence>
<accession>A0AAW6LQV6</accession>
<dbReference type="Proteomes" id="UP001217325">
    <property type="component" value="Unassembled WGS sequence"/>
</dbReference>
<organism evidence="1 2">
    <name type="scientific">Rhodococcus qingshengii</name>
    <dbReference type="NCBI Taxonomy" id="334542"/>
    <lineage>
        <taxon>Bacteria</taxon>
        <taxon>Bacillati</taxon>
        <taxon>Actinomycetota</taxon>
        <taxon>Actinomycetes</taxon>
        <taxon>Mycobacteriales</taxon>
        <taxon>Nocardiaceae</taxon>
        <taxon>Rhodococcus</taxon>
        <taxon>Rhodococcus erythropolis group</taxon>
    </lineage>
</organism>